<evidence type="ECO:0000256" key="1">
    <source>
        <dbReference type="SAM" id="MobiDB-lite"/>
    </source>
</evidence>
<accession>A0A8J4UWP1</accession>
<dbReference type="Pfam" id="PF23033">
    <property type="entry name" value="DUF7034"/>
    <property type="match status" value="1"/>
</dbReference>
<gene>
    <name evidence="3" type="ORF">CYY_000978</name>
</gene>
<dbReference type="PANTHER" id="PTHR31378">
    <property type="entry name" value="EGF-LIKE DOMAIN-CONTAINING PROTEIN-RELATED-RELATED"/>
    <property type="match status" value="1"/>
</dbReference>
<evidence type="ECO:0000313" key="4">
    <source>
        <dbReference type="Proteomes" id="UP000695562"/>
    </source>
</evidence>
<sequence>MNKTFIYLGFFIYLFVGAQLIFGAPQLKSYKYIDEDIIYNTDSCDNLVYHLSIYDNNVLLPNNIVLSTPSSVQSITVYTIKSEAPNYIFAVTAQALFSPDIGILTLSATNEIGENSIMSLDNTPVVCQHPNTTLDQSMFSFSKPNFKNNIISFDVKVDKTKTRYSPTSSSVSTNITSDYSTSISVYSTLLTGDKYVYRVSVIPSITKLMASQTFTVKFTFHAFPSTLEIELENPFNLRELSQTAPPTFDVSYPPLAPIQFSETDYDLNSVVIMVTNHASSNRFLAYTSKNRNTILAYPDRPIEFIPTFSGYDPILKDNTFLTAIIDLDDNITEEKKIIDVYYLLEKDGQISLENGSLHFNFTGRNKLAWLPSVSTVSDSTLNMGLVKMMLGDVPMNRNPIIQDFSGKSAPYPFPYGYSGSGTDGLVYSVSQIAPISSSRRYYGISSDRQHSYYSGSYMSPANTINDISAPVVKSYNIKKYTSNIIVLTLEVTDQGSGVREFYCSTPSVTYNAIDTLVSGTLNNGIFELVFDLSKDLVFYPNLEIQIYDFFNNFNTLPYLSFDVNESKQLVGLITVSDFTYLKFNHESIDTTFGRKKSSLFFRVNDLPLDYVPQLAIIESSLEFTNSEQQYQIFQGKYHQGLEMFVIEFEVPSKLYDRNVDYMLFAPTKFDGQTLETKFGSDARLYLTSEYFDNYPPIIRDFTFTASHQVEIDVDQEIEIGWDFRIIDQSNGFSYGTFEITSDKDGSPFVFNITSLDRIKGNDFDGIYPVTFKVYGNTVDQTFSISAVSLYDKNGRVSTYPSWEYPTRISPLYLLSKDHSIKVVCKNVVSVNKLAPSLKPVDGFSHSFNEADRVITFTLKVIDNGGKGFSPFSKHNPIVYIDGIYEHIKVQTEVCSSCANTASLVTYTASVQLSYNLIISGCSFSVFGIVDRHLNFYGANSIELKQLGFLSTFKTSNVAIFPVISSLSSISDMGGDITIYGQRFPAAAKLYTQSDAGAFVERQIKFISSTMIIATMPSSKTDIQIKVLYSANTYTNTLTVSPTKSSKKKFVYVSPTHECVSGCGTHTNPYKTIKSALLNSDPFSETIILLPGIYSGLENNEILISQYREIFSLAGPETTIIDCEGYTYAIHAQNAKRLVLSGITFRNCVNDQGGALHLYKTPTKLVNVDFVNNNASNGGAIFVYGQELAITDSIFYKNKVINHGAAIYSDLAIVKINGDLTYFAPIVESSNTDMDGRPKDILCKNSSIKVDTSVSMYKVDFECLDGCDSAYSNKPLCLNTKSNKKGKSICDTESCLTRPDECSCLFSGLVLETYAQDCDILNVTKCKSLNKEPSQQVELTNHLGGFDVVVNRFYGYISVSESKYLTFLFTGSNYGFIFKINAVQQDSMYQNTRFNQTKTIYLTHKHVNFIEIIVFSTVSQGSQRSFRMTPLLSINDDMFYSNLICGDKVKDKLETIQFYENPIINDDDEDDNIPNIFYCAADLPYPSLGSEPECGDGICNDVKPCFKDCFNVLTKSCPTRTVPDGHIAPGFFFSSDTLGDLISNQFMWKLPGSDHLTFGVDIVSGEEASAPIFQFDYCQHIAQTVMEDIYRGNVYLLPDQINARPLPECSYSSSTEMHESSSEISKSMEESSSQSYEASASGSYMGSGASLSAAFSLEKSSKESNRIALHPNLLKSLSEVEDVEGVVELVKMYGTHYYISTYLGGKLSQLTIAKSSDATSEKESSYSSSAAASLSASVNSPSFSVSASVSGSLDSSNDENEAKSNSESSTTSRILTYGGVPAAFSPAQDGESSPTYSDWSSTIDLLPVPIDYRLAPIRDLISDTWFSKNNNETNLQQLWLSAEDIYYAMNNFDPGFSTDSFSIIFELDVIDGSTSFTTNSFPVLDVKYWINQKVGNVTKKVEKNFFVDLDFVHIDNNGSQFYHLYSNNLNEAMGTCGEYTAFDRDYSNLWSTKKKSCDYGSIANMKYPIRLEFEAPDFFLSVDRPEIKLTFNDPRVKIKNDNPIKIISWKRNQAILVDSNGVIDNYGKPESEQEYYATTAFESRWAWHTSKHLAKSAFSNGRNTGIDCSLIPDSCSDLVRFKFDEPTQYSNSDTRPVPKDRTYTNGFFRDFNQNSPIINWYSFKGPIDEKFKKGILQVDHDSKIGTLTRINWVKAYYPNSENTWFFDIKGYHIKDFQEPKYHSKEFIEVNFDKYTPQDRFSPFKWYQLYPLNDAATKESIKTRQLYFYHNYNFNIKGVYSYQLDGNYDANKAPTYDYVLLQGIENSVFMDNGNSYSFKN</sequence>
<dbReference type="InterPro" id="IPR055462">
    <property type="entry name" value="DUF7034"/>
</dbReference>
<dbReference type="InterPro" id="IPR011050">
    <property type="entry name" value="Pectin_lyase_fold/virulence"/>
</dbReference>
<dbReference type="Pfam" id="PF01823">
    <property type="entry name" value="MACPF"/>
    <property type="match status" value="1"/>
</dbReference>
<name>A0A8J4UWP1_9MYCE</name>
<keyword evidence="4" id="KW-1185">Reference proteome</keyword>
<dbReference type="InterPro" id="IPR020864">
    <property type="entry name" value="MACPF"/>
</dbReference>
<dbReference type="PANTHER" id="PTHR31378:SF5">
    <property type="entry name" value="EGF-LIKE DOMAIN-CONTAINING PROTEIN"/>
    <property type="match status" value="1"/>
</dbReference>
<evidence type="ECO:0000313" key="3">
    <source>
        <dbReference type="EMBL" id="KAF2077731.1"/>
    </source>
</evidence>
<feature type="compositionally biased region" description="Basic and acidic residues" evidence="1">
    <location>
        <begin position="1615"/>
        <end position="1628"/>
    </location>
</feature>
<comment type="caution">
    <text evidence="3">The sequence shown here is derived from an EMBL/GenBank/DDBJ whole genome shotgun (WGS) entry which is preliminary data.</text>
</comment>
<dbReference type="Pfam" id="PF23034">
    <property type="entry name" value="DUF7035"/>
    <property type="match status" value="1"/>
</dbReference>
<dbReference type="InterPro" id="IPR056645">
    <property type="entry name" value="DUF7743"/>
</dbReference>
<dbReference type="EMBL" id="AJWJ01000021">
    <property type="protein sequence ID" value="KAF2077731.1"/>
    <property type="molecule type" value="Genomic_DNA"/>
</dbReference>
<reference evidence="3" key="1">
    <citation type="submission" date="2020-01" db="EMBL/GenBank/DDBJ databases">
        <title>Development of genomics and gene disruption for Polysphondylium violaceum indicates a role for the polyketide synthase stlB in stalk morphogenesis.</title>
        <authorList>
            <person name="Narita B."/>
            <person name="Kawabe Y."/>
            <person name="Kin K."/>
            <person name="Saito T."/>
            <person name="Gibbs R."/>
            <person name="Kuspa A."/>
            <person name="Muzny D."/>
            <person name="Queller D."/>
            <person name="Richards S."/>
            <person name="Strassman J."/>
            <person name="Sucgang R."/>
            <person name="Worley K."/>
            <person name="Schaap P."/>
        </authorList>
    </citation>
    <scope>NUCLEOTIDE SEQUENCE</scope>
    <source>
        <strain evidence="3">QSvi11</strain>
    </source>
</reference>
<organism evidence="3 4">
    <name type="scientific">Polysphondylium violaceum</name>
    <dbReference type="NCBI Taxonomy" id="133409"/>
    <lineage>
        <taxon>Eukaryota</taxon>
        <taxon>Amoebozoa</taxon>
        <taxon>Evosea</taxon>
        <taxon>Eumycetozoa</taxon>
        <taxon>Dictyostelia</taxon>
        <taxon>Dictyosteliales</taxon>
        <taxon>Dictyosteliaceae</taxon>
        <taxon>Polysphondylium</taxon>
    </lineage>
</organism>
<dbReference type="Pfam" id="PF24893">
    <property type="entry name" value="DUF7743"/>
    <property type="match status" value="1"/>
</dbReference>
<proteinExistence type="predicted"/>
<feature type="domain" description="MACPF" evidence="2">
    <location>
        <begin position="1512"/>
        <end position="1852"/>
    </location>
</feature>
<dbReference type="InterPro" id="IPR055463">
    <property type="entry name" value="DUF7035"/>
</dbReference>
<feature type="region of interest" description="Disordered" evidence="1">
    <location>
        <begin position="1607"/>
        <end position="1631"/>
    </location>
</feature>
<dbReference type="Proteomes" id="UP000695562">
    <property type="component" value="Unassembled WGS sequence"/>
</dbReference>
<evidence type="ECO:0000259" key="2">
    <source>
        <dbReference type="PROSITE" id="PS51412"/>
    </source>
</evidence>
<feature type="region of interest" description="Disordered" evidence="1">
    <location>
        <begin position="1748"/>
        <end position="1770"/>
    </location>
</feature>
<protein>
    <recommendedName>
        <fullName evidence="2">MACPF domain-containing protein</fullName>
    </recommendedName>
</protein>
<dbReference type="PROSITE" id="PS51412">
    <property type="entry name" value="MACPF_2"/>
    <property type="match status" value="1"/>
</dbReference>
<dbReference type="OrthoDB" id="21110at2759"/>
<dbReference type="SUPFAM" id="SSF51126">
    <property type="entry name" value="Pectin lyase-like"/>
    <property type="match status" value="1"/>
</dbReference>